<proteinExistence type="predicted"/>
<gene>
    <name evidence="1" type="ORF">DXC89_12520</name>
</gene>
<reference evidence="1 2" key="1">
    <citation type="submission" date="2018-08" db="EMBL/GenBank/DDBJ databases">
        <title>A genome reference for cultivated species of the human gut microbiota.</title>
        <authorList>
            <person name="Zou Y."/>
            <person name="Xue W."/>
            <person name="Luo G."/>
        </authorList>
    </citation>
    <scope>NUCLEOTIDE SEQUENCE [LARGE SCALE GENOMIC DNA]</scope>
    <source>
        <strain evidence="1 2">TF09-12</strain>
    </source>
</reference>
<protein>
    <recommendedName>
        <fullName evidence="3">T9SS C-terminal target domain-containing protein</fullName>
    </recommendedName>
</protein>
<evidence type="ECO:0000313" key="2">
    <source>
        <dbReference type="Proteomes" id="UP000260835"/>
    </source>
</evidence>
<dbReference type="AlphaFoldDB" id="A0A3E4Q3P1"/>
<feature type="non-terminal residue" evidence="1">
    <location>
        <position position="1"/>
    </location>
</feature>
<accession>A0A3E4Q3P1</accession>
<feature type="non-terminal residue" evidence="1">
    <location>
        <position position="211"/>
    </location>
</feature>
<dbReference type="Proteomes" id="UP000260835">
    <property type="component" value="Unassembled WGS sequence"/>
</dbReference>
<sequence>RVLTGNTGGKSFIVRRKGNSVTLLIDGRGSKDLQITIPVESTAKAACMIFEIASNETALNISKLRRNGFGDSGNMVELGYGVLAKGNKFAGADYRNVFMLIDRNAGDKTDIQENTIIRCSRKDASREKLIFDNIFMDTDGSGFDTFTFASFDGILARLTPHDASCTGGKPRKDGSLDISMVVGLPSFSYSLLADSVENMEKGAVASRGNFT</sequence>
<dbReference type="EMBL" id="QSRD01000280">
    <property type="protein sequence ID" value="RGK86831.1"/>
    <property type="molecule type" value="Genomic_DNA"/>
</dbReference>
<evidence type="ECO:0008006" key="3">
    <source>
        <dbReference type="Google" id="ProtNLM"/>
    </source>
</evidence>
<evidence type="ECO:0000313" key="1">
    <source>
        <dbReference type="EMBL" id="RGK86831.1"/>
    </source>
</evidence>
<name>A0A3E4Q3P1_9BACT</name>
<comment type="caution">
    <text evidence="1">The sequence shown here is derived from an EMBL/GenBank/DDBJ whole genome shotgun (WGS) entry which is preliminary data.</text>
</comment>
<organism evidence="1 2">
    <name type="scientific">Prevotella disiens</name>
    <dbReference type="NCBI Taxonomy" id="28130"/>
    <lineage>
        <taxon>Bacteria</taxon>
        <taxon>Pseudomonadati</taxon>
        <taxon>Bacteroidota</taxon>
        <taxon>Bacteroidia</taxon>
        <taxon>Bacteroidales</taxon>
        <taxon>Prevotellaceae</taxon>
        <taxon>Prevotella</taxon>
    </lineage>
</organism>